<dbReference type="Gene3D" id="3.40.50.720">
    <property type="entry name" value="NAD(P)-binding Rossmann-like Domain"/>
    <property type="match status" value="1"/>
</dbReference>
<dbReference type="AlphaFoldDB" id="A0A2U2XJD1"/>
<organism evidence="3 5">
    <name type="scientific">Pseudomonas aeruginosa</name>
    <dbReference type="NCBI Taxonomy" id="287"/>
    <lineage>
        <taxon>Bacteria</taxon>
        <taxon>Pseudomonadati</taxon>
        <taxon>Pseudomonadota</taxon>
        <taxon>Gammaproteobacteria</taxon>
        <taxon>Pseudomonadales</taxon>
        <taxon>Pseudomonadaceae</taxon>
        <taxon>Pseudomonas</taxon>
    </lineage>
</organism>
<feature type="domain" description="Gfo/Idh/MocA-like oxidoreductase N-terminal" evidence="1">
    <location>
        <begin position="7"/>
        <end position="101"/>
    </location>
</feature>
<dbReference type="Gene3D" id="3.30.360.10">
    <property type="entry name" value="Dihydrodipicolinate Reductase, domain 2"/>
    <property type="match status" value="1"/>
</dbReference>
<dbReference type="SUPFAM" id="SSF55347">
    <property type="entry name" value="Glyceraldehyde-3-phosphate dehydrogenase-like, C-terminal domain"/>
    <property type="match status" value="1"/>
</dbReference>
<comment type="caution">
    <text evidence="3">The sequence shown here is derived from an EMBL/GenBank/DDBJ whole genome shotgun (WGS) entry which is preliminary data.</text>
</comment>
<dbReference type="PANTHER" id="PTHR43377:SF1">
    <property type="entry name" value="BILIVERDIN REDUCTASE A"/>
    <property type="match status" value="1"/>
</dbReference>
<proteinExistence type="predicted"/>
<evidence type="ECO:0000259" key="1">
    <source>
        <dbReference type="Pfam" id="PF01408"/>
    </source>
</evidence>
<keyword evidence="3" id="KW-0560">Oxidoreductase</keyword>
<dbReference type="EMBL" id="RXTL01000018">
    <property type="protein sequence ID" value="RTS47030.1"/>
    <property type="molecule type" value="Genomic_DNA"/>
</dbReference>
<reference evidence="4 6" key="3">
    <citation type="submission" date="2018-12" db="EMBL/GenBank/DDBJ databases">
        <title>Pseudomonas aeruginosa Diversity Panel.</title>
        <authorList>
            <person name="Snesrud E."/>
            <person name="Mcgann P."/>
        </authorList>
    </citation>
    <scope>NUCLEOTIDE SEQUENCE [LARGE SCALE GENOMIC DNA]</scope>
    <source>
        <strain evidence="4 6">MRSN6241</strain>
    </source>
</reference>
<dbReference type="InterPro" id="IPR004104">
    <property type="entry name" value="Gfo/Idh/MocA-like_OxRdtase_C"/>
</dbReference>
<dbReference type="PANTHER" id="PTHR43377">
    <property type="entry name" value="BILIVERDIN REDUCTASE A"/>
    <property type="match status" value="1"/>
</dbReference>
<evidence type="ECO:0000313" key="4">
    <source>
        <dbReference type="EMBL" id="RTS47030.1"/>
    </source>
</evidence>
<dbReference type="EMBL" id="CVVU01000231">
    <property type="protein sequence ID" value="CRP59527.1"/>
    <property type="molecule type" value="Genomic_DNA"/>
</dbReference>
<dbReference type="InterPro" id="IPR036291">
    <property type="entry name" value="NAD(P)-bd_dom_sf"/>
</dbReference>
<feature type="domain" description="Gfo/Idh/MocA-like oxidoreductase C-terminal" evidence="2">
    <location>
        <begin position="133"/>
        <end position="332"/>
    </location>
</feature>
<dbReference type="Proteomes" id="UP000045039">
    <property type="component" value="Unassembled WGS sequence"/>
</dbReference>
<dbReference type="SUPFAM" id="SSF51735">
    <property type="entry name" value="NAD(P)-binding Rossmann-fold domains"/>
    <property type="match status" value="1"/>
</dbReference>
<reference evidence="3" key="2">
    <citation type="submission" date="2015-06" db="EMBL/GenBank/DDBJ databases">
        <authorList>
            <person name="Radhakrishnan R."/>
            <person name="Underwood A."/>
            <person name="Al-Shahib A."/>
        </authorList>
    </citation>
    <scope>NUCLEOTIDE SEQUENCE</scope>
    <source>
        <strain evidence="3">P19_London_7_VIM_2_05_10</strain>
    </source>
</reference>
<dbReference type="Pfam" id="PF01408">
    <property type="entry name" value="GFO_IDH_MocA"/>
    <property type="match status" value="1"/>
</dbReference>
<sequence length="336" mass="36876">MTSNECFLIVGSGSIARRHMRNIQSTYPQAKIVCVSASGRELNSNELPSGVSALGSLHDALQVIPTFAIIASPAPLHVEQASLLASSGVSILVEKPLSDSLVRFASQGGASLNGKRILVAYNLRFMPSIRVFKQYIDSGKLGRIHSVSCEVGQYLPDWRPDSDYRKNVSAQRTLGGGALLELSHELDYLQWLFGPVANVYCIARISGALELDAEDTVDALLVSQKGYVINLHMDFLQRTATRKCKVVGEHASLEWNILDNSVVLYSSLGKKQVLYSDQEYDRNRMYIDELLHFVDVAKGKSSALVTIEQGLETLKLVEALKRSSASGKVISLRDFS</sequence>
<reference evidence="5" key="1">
    <citation type="submission" date="2015-06" db="EMBL/GenBank/DDBJ databases">
        <authorList>
            <person name="Radhakrishnan Rajesh"/>
            <person name="Underwood Anthony"/>
            <person name="Al-Shahib Ali"/>
        </authorList>
    </citation>
    <scope>NUCLEOTIDE SEQUENCE [LARGE SCALE GENOMIC DNA]</scope>
    <source>
        <strain evidence="5">P19_London_7_VIM_2_05_10</strain>
    </source>
</reference>
<evidence type="ECO:0000259" key="2">
    <source>
        <dbReference type="Pfam" id="PF02894"/>
    </source>
</evidence>
<dbReference type="InterPro" id="IPR000683">
    <property type="entry name" value="Gfo/Idh/MocA-like_OxRdtase_N"/>
</dbReference>
<dbReference type="Pfam" id="PF02894">
    <property type="entry name" value="GFO_IDH_MocA_C"/>
    <property type="match status" value="1"/>
</dbReference>
<evidence type="ECO:0000313" key="3">
    <source>
        <dbReference type="EMBL" id="CRP59527.1"/>
    </source>
</evidence>
<evidence type="ECO:0000313" key="6">
    <source>
        <dbReference type="Proteomes" id="UP000276985"/>
    </source>
</evidence>
<dbReference type="EC" id="1.1.1.292" evidence="3"/>
<protein>
    <submittedName>
        <fullName evidence="3">1,5-anhydro-D-fructose reductase</fullName>
        <ecNumber evidence="3">1.1.1.292</ecNumber>
    </submittedName>
    <submittedName>
        <fullName evidence="4">Gfo/Idh/MocA family oxidoreductase</fullName>
    </submittedName>
</protein>
<gene>
    <name evidence="3" type="primary">afr</name>
    <name evidence="4" type="ORF">DY940_12065</name>
    <name evidence="3" type="ORF">PAERUG_P19_London_7_VIM_2_05_10_04945</name>
</gene>
<dbReference type="InterPro" id="IPR051450">
    <property type="entry name" value="Gfo/Idh/MocA_Oxidoreductases"/>
</dbReference>
<evidence type="ECO:0000313" key="5">
    <source>
        <dbReference type="Proteomes" id="UP000045039"/>
    </source>
</evidence>
<dbReference type="RefSeq" id="WP_003150874.1">
    <property type="nucleotide sequence ID" value="NZ_CAADLZ010000059.1"/>
</dbReference>
<dbReference type="Proteomes" id="UP000276985">
    <property type="component" value="Unassembled WGS sequence"/>
</dbReference>
<dbReference type="GO" id="GO:0000166">
    <property type="term" value="F:nucleotide binding"/>
    <property type="evidence" value="ECO:0007669"/>
    <property type="project" value="InterPro"/>
</dbReference>
<accession>A0A2U2XJD1</accession>
<dbReference type="GO" id="GO:0033712">
    <property type="term" value="F:1,5-anhydro-D-fructose reductase (1,5-anhydro-D-mannitol-forming) activity"/>
    <property type="evidence" value="ECO:0007669"/>
    <property type="project" value="UniProtKB-EC"/>
</dbReference>
<name>A0A2U2XJD1_PSEAI</name>